<feature type="region of interest" description="Disordered" evidence="1">
    <location>
        <begin position="1"/>
        <end position="56"/>
    </location>
</feature>
<keyword evidence="2" id="KW-0472">Membrane</keyword>
<dbReference type="EMBL" id="JAYKXP010000280">
    <property type="protein sequence ID" value="KAK7016730.1"/>
    <property type="molecule type" value="Genomic_DNA"/>
</dbReference>
<feature type="compositionally biased region" description="Polar residues" evidence="1">
    <location>
        <begin position="385"/>
        <end position="396"/>
    </location>
</feature>
<comment type="caution">
    <text evidence="3">The sequence shown here is derived from an EMBL/GenBank/DDBJ whole genome shotgun (WGS) entry which is preliminary data.</text>
</comment>
<keyword evidence="2" id="KW-0812">Transmembrane</keyword>
<proteinExistence type="predicted"/>
<feature type="region of interest" description="Disordered" evidence="1">
    <location>
        <begin position="369"/>
        <end position="396"/>
    </location>
</feature>
<keyword evidence="4" id="KW-1185">Reference proteome</keyword>
<evidence type="ECO:0000313" key="3">
    <source>
        <dbReference type="EMBL" id="KAK7016730.1"/>
    </source>
</evidence>
<keyword evidence="2" id="KW-1133">Transmembrane helix</keyword>
<name>A0AAW0AVJ7_9AGAR</name>
<protein>
    <submittedName>
        <fullName evidence="3">Uncharacterized protein</fullName>
    </submittedName>
</protein>
<feature type="transmembrane region" description="Helical" evidence="2">
    <location>
        <begin position="319"/>
        <end position="337"/>
    </location>
</feature>
<dbReference type="PANTHER" id="PTHR37848">
    <property type="entry name" value="EXPRESSED PROTEIN"/>
    <property type="match status" value="1"/>
</dbReference>
<organism evidence="3 4">
    <name type="scientific">Paramarasmius palmivorus</name>
    <dbReference type="NCBI Taxonomy" id="297713"/>
    <lineage>
        <taxon>Eukaryota</taxon>
        <taxon>Fungi</taxon>
        <taxon>Dikarya</taxon>
        <taxon>Basidiomycota</taxon>
        <taxon>Agaricomycotina</taxon>
        <taxon>Agaricomycetes</taxon>
        <taxon>Agaricomycetidae</taxon>
        <taxon>Agaricales</taxon>
        <taxon>Marasmiineae</taxon>
        <taxon>Marasmiaceae</taxon>
        <taxon>Paramarasmius</taxon>
    </lineage>
</organism>
<dbReference type="AlphaFoldDB" id="A0AAW0AVJ7"/>
<evidence type="ECO:0000256" key="1">
    <source>
        <dbReference type="SAM" id="MobiDB-lite"/>
    </source>
</evidence>
<gene>
    <name evidence="3" type="ORF">VNI00_018864</name>
</gene>
<reference evidence="3 4" key="1">
    <citation type="submission" date="2024-01" db="EMBL/GenBank/DDBJ databases">
        <title>A draft genome for a cacao thread blight-causing isolate of Paramarasmius palmivorus.</title>
        <authorList>
            <person name="Baruah I.K."/>
            <person name="Bukari Y."/>
            <person name="Amoako-Attah I."/>
            <person name="Meinhardt L.W."/>
            <person name="Bailey B.A."/>
            <person name="Cohen S.P."/>
        </authorList>
    </citation>
    <scope>NUCLEOTIDE SEQUENCE [LARGE SCALE GENOMIC DNA]</scope>
    <source>
        <strain evidence="3 4">GH-12</strain>
    </source>
</reference>
<accession>A0AAW0AVJ7</accession>
<dbReference type="PANTHER" id="PTHR37848:SF1">
    <property type="entry name" value="SUN DOMAIN-CONTAINING PROTEIN"/>
    <property type="match status" value="1"/>
</dbReference>
<sequence>MPAPSAHISTRLPFTTTMIKLPDDDADAGPSGASSSQVEPLTVDPGHPEEPPPEFTPYEAEYFTTSSGNIISHDPHLNTDGEALYRFLLAQSLLPPRTYLHCKATHDETRTRTVYSRDSNGATRRREESYTETITDFDFLVDISQNFLPTPDGPVHWSVADSDPAFRGRMFRETESHSGKHRARRGEVNKFQRWSKYREGHGLPPWAPDSRAALDEGEIYDMPGNTLMSSKTLRQWADEYCASPKYLKEFTYRKIVYGWDFEQVTSRVKSLVRTSLTSNPFHLLLSPSSNYHIHVSLRHDATKIHVRPSNKFSRLLSKTWLKVILWILFIYPFIWLFKRFHRMGGGRWEVCGGAWAITRYEPFTPTLVPTEEEAGSKQPPPGYDESQSAPEAQNSRLKVTRDGRRVVRQGITEEEWFAKWEGTILRAVRQGYQSNRPVTQPWLLP</sequence>
<evidence type="ECO:0000313" key="4">
    <source>
        <dbReference type="Proteomes" id="UP001383192"/>
    </source>
</evidence>
<evidence type="ECO:0000256" key="2">
    <source>
        <dbReference type="SAM" id="Phobius"/>
    </source>
</evidence>
<dbReference type="Proteomes" id="UP001383192">
    <property type="component" value="Unassembled WGS sequence"/>
</dbReference>